<dbReference type="RefSeq" id="WP_243663092.1">
    <property type="nucleotide sequence ID" value="NZ_SLUN01000044.1"/>
</dbReference>
<dbReference type="GO" id="GO:0016289">
    <property type="term" value="F:acyl-CoA hydrolase activity"/>
    <property type="evidence" value="ECO:0007669"/>
    <property type="project" value="UniProtKB-ARBA"/>
</dbReference>
<proteinExistence type="predicted"/>
<dbReference type="Proteomes" id="UP000295008">
    <property type="component" value="Unassembled WGS sequence"/>
</dbReference>
<dbReference type="Pfam" id="PF03061">
    <property type="entry name" value="4HBT"/>
    <property type="match status" value="1"/>
</dbReference>
<dbReference type="InterPro" id="IPR052723">
    <property type="entry name" value="Acyl-CoA_thioesterase_PaaI"/>
</dbReference>
<dbReference type="NCBIfam" id="TIGR00369">
    <property type="entry name" value="unchar_dom_1"/>
    <property type="match status" value="1"/>
</dbReference>
<feature type="domain" description="Thioesterase" evidence="2">
    <location>
        <begin position="45"/>
        <end position="117"/>
    </location>
</feature>
<dbReference type="CDD" id="cd03443">
    <property type="entry name" value="PaaI_thioesterase"/>
    <property type="match status" value="1"/>
</dbReference>
<dbReference type="SUPFAM" id="SSF54637">
    <property type="entry name" value="Thioesterase/thiol ester dehydrase-isomerase"/>
    <property type="match status" value="1"/>
</dbReference>
<protein>
    <submittedName>
        <fullName evidence="3">Acyl-CoA thioesterase</fullName>
    </submittedName>
</protein>
<dbReference type="Gene3D" id="3.10.129.10">
    <property type="entry name" value="Hotdog Thioesterase"/>
    <property type="match status" value="1"/>
</dbReference>
<dbReference type="AlphaFoldDB" id="A0A4R1QY92"/>
<gene>
    <name evidence="3" type="ORF">EDC14_10443</name>
</gene>
<sequence>METVKRAILNDRFCMETVGIELVAVRPGWAQTRLAVGPQHLNGLGIVQGGAIFTLADLALAAAANSHGSAAVSVNAGITYAKAVAKGVLYAEAVEESRGTRLGTYTVRVTDEADELVAMMQATVYRKKERLAELLERKEQPHPSDEAPRG</sequence>
<comment type="caution">
    <text evidence="3">The sequence shown here is derived from an EMBL/GenBank/DDBJ whole genome shotgun (WGS) entry which is preliminary data.</text>
</comment>
<dbReference type="PANTHER" id="PTHR42856">
    <property type="entry name" value="ACYL-COENZYME A THIOESTERASE PAAI"/>
    <property type="match status" value="1"/>
</dbReference>
<reference evidence="3 4" key="1">
    <citation type="submission" date="2019-03" db="EMBL/GenBank/DDBJ databases">
        <title>Genomic Encyclopedia of Type Strains, Phase IV (KMG-IV): sequencing the most valuable type-strain genomes for metagenomic binning, comparative biology and taxonomic classification.</title>
        <authorList>
            <person name="Goeker M."/>
        </authorList>
    </citation>
    <scope>NUCLEOTIDE SEQUENCE [LARGE SCALE GENOMIC DNA]</scope>
    <source>
        <strain evidence="3 4">LX-B</strain>
    </source>
</reference>
<evidence type="ECO:0000259" key="2">
    <source>
        <dbReference type="Pfam" id="PF03061"/>
    </source>
</evidence>
<name>A0A4R1QY92_HYDET</name>
<dbReference type="InterPro" id="IPR006683">
    <property type="entry name" value="Thioestr_dom"/>
</dbReference>
<keyword evidence="4" id="KW-1185">Reference proteome</keyword>
<dbReference type="EMBL" id="SLUN01000044">
    <property type="protein sequence ID" value="TCL57854.1"/>
    <property type="molecule type" value="Genomic_DNA"/>
</dbReference>
<evidence type="ECO:0000313" key="3">
    <source>
        <dbReference type="EMBL" id="TCL57854.1"/>
    </source>
</evidence>
<evidence type="ECO:0000256" key="1">
    <source>
        <dbReference type="ARBA" id="ARBA00022801"/>
    </source>
</evidence>
<organism evidence="3 4">
    <name type="scientific">Hydrogenispora ethanolica</name>
    <dbReference type="NCBI Taxonomy" id="1082276"/>
    <lineage>
        <taxon>Bacteria</taxon>
        <taxon>Bacillati</taxon>
        <taxon>Bacillota</taxon>
        <taxon>Hydrogenispora</taxon>
    </lineage>
</organism>
<keyword evidence="1" id="KW-0378">Hydrolase</keyword>
<dbReference type="InterPro" id="IPR029069">
    <property type="entry name" value="HotDog_dom_sf"/>
</dbReference>
<dbReference type="PANTHER" id="PTHR42856:SF1">
    <property type="entry name" value="ACYL-COENZYME A THIOESTERASE PAAI"/>
    <property type="match status" value="1"/>
</dbReference>
<evidence type="ECO:0000313" key="4">
    <source>
        <dbReference type="Proteomes" id="UP000295008"/>
    </source>
</evidence>
<accession>A0A4R1QY92</accession>
<dbReference type="InterPro" id="IPR003736">
    <property type="entry name" value="PAAI_dom"/>
</dbReference>